<proteinExistence type="predicted"/>
<organism evidence="1 2">
    <name type="scientific">Torulaspora globosa</name>
    <dbReference type="NCBI Taxonomy" id="48254"/>
    <lineage>
        <taxon>Eukaryota</taxon>
        <taxon>Fungi</taxon>
        <taxon>Dikarya</taxon>
        <taxon>Ascomycota</taxon>
        <taxon>Saccharomycotina</taxon>
        <taxon>Saccharomycetes</taxon>
        <taxon>Saccharomycetales</taxon>
        <taxon>Saccharomycetaceae</taxon>
        <taxon>Torulaspora</taxon>
    </lineage>
</organism>
<dbReference type="Proteomes" id="UP000510647">
    <property type="component" value="Chromosome 3"/>
</dbReference>
<accession>A0A7H9HRF6</accession>
<reference evidence="1 2" key="1">
    <citation type="submission" date="2020-06" db="EMBL/GenBank/DDBJ databases">
        <title>The yeast mating-type switching endonuclease HO is a domesticated member of an unorthodox homing genetic element family.</title>
        <authorList>
            <person name="Coughlan A.Y."/>
            <person name="Lombardi L."/>
            <person name="Braun-Galleani S."/>
            <person name="Martos A.R."/>
            <person name="Galeote V."/>
            <person name="Bigey F."/>
            <person name="Dequin S."/>
            <person name="Byrne K.P."/>
            <person name="Wolfe K.H."/>
        </authorList>
    </citation>
    <scope>NUCLEOTIDE SEQUENCE [LARGE SCALE GENOMIC DNA]</scope>
    <source>
        <strain evidence="1 2">CBS2947</strain>
    </source>
</reference>
<keyword evidence="2" id="KW-1185">Reference proteome</keyword>
<gene>
    <name evidence="1" type="ORF">HG537_0C05100</name>
</gene>
<evidence type="ECO:0000313" key="1">
    <source>
        <dbReference type="EMBL" id="QLQ79861.1"/>
    </source>
</evidence>
<sequence length="339" mass="38183">MTSPRAVSSVALVKIKTEDPAESVSLPPAEFYDSITSSKVAESPGCCFILYCMNKVQLKDEVESGSGNPFELFKDCYKRIKRTGRGQQMQRYFSVNSLNSPLAQDLGDPWDGTTILKNESDGQVFTASEMSIYPQILRFHRFNSSIDVEKHLKAYLVRFQLVLEKFNSSNLCQLYVNWLKLIESYVELVFRDLIVKWCQYLHSIRAVGQRRSMKASLENLLPKICNRFWKLYFAFHHCIRKSIGSLTALLSSRATILNAKSHQKTGSKATFGLWLDSINGILIFGNGIVSPGADTDSQSAHVAPVCGICLDTAAPHMTTKRLILFLNFAIIECFTNEIH</sequence>
<protein>
    <submittedName>
        <fullName evidence="1">Uncharacterized protein</fullName>
    </submittedName>
</protein>
<dbReference type="OrthoDB" id="4038005at2759"/>
<dbReference type="EMBL" id="CP059269">
    <property type="protein sequence ID" value="QLQ79861.1"/>
    <property type="molecule type" value="Genomic_DNA"/>
</dbReference>
<name>A0A7H9HRF6_9SACH</name>
<evidence type="ECO:0000313" key="2">
    <source>
        <dbReference type="Proteomes" id="UP000510647"/>
    </source>
</evidence>
<dbReference type="AlphaFoldDB" id="A0A7H9HRF6"/>